<dbReference type="RefSeq" id="WP_379519057.1">
    <property type="nucleotide sequence ID" value="NZ_JBHSPA010000047.1"/>
</dbReference>
<evidence type="ECO:0000313" key="1">
    <source>
        <dbReference type="EMBL" id="MFC5829565.1"/>
    </source>
</evidence>
<dbReference type="NCBIfam" id="TIGR00268">
    <property type="entry name" value="ATP-dependent sacrificial sulfur transferase LarE"/>
    <property type="match status" value="1"/>
</dbReference>
<dbReference type="CDD" id="cd01990">
    <property type="entry name" value="LarE-like"/>
    <property type="match status" value="1"/>
</dbReference>
<reference evidence="2" key="1">
    <citation type="journal article" date="2019" name="Int. J. Syst. Evol. Microbiol.">
        <title>The Global Catalogue of Microorganisms (GCM) 10K type strain sequencing project: providing services to taxonomists for standard genome sequencing and annotation.</title>
        <authorList>
            <consortium name="The Broad Institute Genomics Platform"/>
            <consortium name="The Broad Institute Genome Sequencing Center for Infectious Disease"/>
            <person name="Wu L."/>
            <person name="Ma J."/>
        </authorList>
    </citation>
    <scope>NUCLEOTIDE SEQUENCE [LARGE SCALE GENOMIC DNA]</scope>
    <source>
        <strain evidence="2">CCUG 53903</strain>
    </source>
</reference>
<dbReference type="InterPro" id="IPR014729">
    <property type="entry name" value="Rossmann-like_a/b/a_fold"/>
</dbReference>
<dbReference type="Proteomes" id="UP001596058">
    <property type="component" value="Unassembled WGS sequence"/>
</dbReference>
<evidence type="ECO:0000313" key="2">
    <source>
        <dbReference type="Proteomes" id="UP001596058"/>
    </source>
</evidence>
<dbReference type="PANTHER" id="PTHR43169">
    <property type="entry name" value="EXSB FAMILY PROTEIN"/>
    <property type="match status" value="1"/>
</dbReference>
<dbReference type="GO" id="GO:0016740">
    <property type="term" value="F:transferase activity"/>
    <property type="evidence" value="ECO:0007669"/>
    <property type="project" value="UniProtKB-KW"/>
</dbReference>
<name>A0ABW1CUU3_9ACTN</name>
<organism evidence="1 2">
    <name type="scientific">Nonomuraea insulae</name>
    <dbReference type="NCBI Taxonomy" id="1616787"/>
    <lineage>
        <taxon>Bacteria</taxon>
        <taxon>Bacillati</taxon>
        <taxon>Actinomycetota</taxon>
        <taxon>Actinomycetes</taxon>
        <taxon>Streptosporangiales</taxon>
        <taxon>Streptosporangiaceae</taxon>
        <taxon>Nonomuraea</taxon>
    </lineage>
</organism>
<dbReference type="InterPro" id="IPR052188">
    <property type="entry name" value="Ni-pincer_cofactor_biosynth"/>
</dbReference>
<accession>A0ABW1CUU3</accession>
<dbReference type="EMBL" id="JBHSPA010000047">
    <property type="protein sequence ID" value="MFC5829565.1"/>
    <property type="molecule type" value="Genomic_DNA"/>
</dbReference>
<comment type="caution">
    <text evidence="1">The sequence shown here is derived from an EMBL/GenBank/DDBJ whole genome shotgun (WGS) entry which is preliminary data.</text>
</comment>
<dbReference type="SUPFAM" id="SSF52402">
    <property type="entry name" value="Adenine nucleotide alpha hydrolases-like"/>
    <property type="match status" value="1"/>
</dbReference>
<dbReference type="PIRSF" id="PIRSF006661">
    <property type="entry name" value="PP-lp_UCP006661"/>
    <property type="match status" value="1"/>
</dbReference>
<protein>
    <submittedName>
        <fullName evidence="1">ATP-dependent sacrificial sulfur transferase LarE</fullName>
    </submittedName>
</protein>
<dbReference type="PANTHER" id="PTHR43169:SF2">
    <property type="entry name" value="NAD_GMP SYNTHASE DOMAIN-CONTAINING PROTEIN"/>
    <property type="match status" value="1"/>
</dbReference>
<dbReference type="InterPro" id="IPR005232">
    <property type="entry name" value="LarE"/>
</dbReference>
<gene>
    <name evidence="1" type="primary">larE</name>
    <name evidence="1" type="ORF">ACFPZ3_37375</name>
</gene>
<dbReference type="Gene3D" id="3.40.50.620">
    <property type="entry name" value="HUPs"/>
    <property type="match status" value="1"/>
</dbReference>
<keyword evidence="2" id="KW-1185">Reference proteome</keyword>
<proteinExistence type="predicted"/>
<keyword evidence="1" id="KW-0808">Transferase</keyword>
<sequence length="292" mass="30817">MTIEAGQRRGVSEGEGKDPLERLREVIGRHERLLVAYSGGVDSALVATVGSDVLGERCIAVTAVSPSLPASERAAAKDFARSKGIRHLEISTDEFDNPDYVANRGNRCYFCKDALFDALSPLSEMLQAPMALGTNLDDLGDHRPGLAAAKLRGSIAPLVEAGLGKAAVREVSARLGLATAGKPAAACLSSRVAYGDPVTREAVARIEAAEAVLHDLGFAECRVRSHADGTVARIEVPAARVAEAVAMRAEIDERLRGCGFTFVTVDLAGFASGRMNALLPLLATDRPTKTVR</sequence>